<proteinExistence type="predicted"/>
<evidence type="ECO:0000313" key="3">
    <source>
        <dbReference type="Proteomes" id="UP000562254"/>
    </source>
</evidence>
<dbReference type="EMBL" id="JACIJE010000004">
    <property type="protein sequence ID" value="MBB5689715.1"/>
    <property type="molecule type" value="Genomic_DNA"/>
</dbReference>
<accession>A0A840XM97</accession>
<comment type="caution">
    <text evidence="2">The sequence shown here is derived from an EMBL/GenBank/DDBJ whole genome shotgun (WGS) entry which is preliminary data.</text>
</comment>
<dbReference type="Proteomes" id="UP000562254">
    <property type="component" value="Unassembled WGS sequence"/>
</dbReference>
<evidence type="ECO:0008006" key="4">
    <source>
        <dbReference type="Google" id="ProtNLM"/>
    </source>
</evidence>
<feature type="coiled-coil region" evidence="1">
    <location>
        <begin position="81"/>
        <end position="115"/>
    </location>
</feature>
<gene>
    <name evidence="2" type="ORF">FHS88_001840</name>
</gene>
<evidence type="ECO:0000313" key="2">
    <source>
        <dbReference type="EMBL" id="MBB5689715.1"/>
    </source>
</evidence>
<dbReference type="RefSeq" id="WP_184483780.1">
    <property type="nucleotide sequence ID" value="NZ_JACIJE010000004.1"/>
</dbReference>
<protein>
    <recommendedName>
        <fullName evidence="4">J domain-containing protein</fullName>
    </recommendedName>
</protein>
<keyword evidence="3" id="KW-1185">Reference proteome</keyword>
<reference evidence="2 3" key="1">
    <citation type="submission" date="2020-08" db="EMBL/GenBank/DDBJ databases">
        <title>Genomic Encyclopedia of Type Strains, Phase IV (KMG-IV): sequencing the most valuable type-strain genomes for metagenomic binning, comparative biology and taxonomic classification.</title>
        <authorList>
            <person name="Goeker M."/>
        </authorList>
    </citation>
    <scope>NUCLEOTIDE SEQUENCE [LARGE SCALE GENOMIC DNA]</scope>
    <source>
        <strain evidence="2 3">DSM 25895</strain>
    </source>
</reference>
<evidence type="ECO:0000256" key="1">
    <source>
        <dbReference type="SAM" id="Coils"/>
    </source>
</evidence>
<name>A0A840XM97_9PROT</name>
<dbReference type="AlphaFoldDB" id="A0A840XM97"/>
<keyword evidence="1" id="KW-0175">Coiled coil</keyword>
<organism evidence="2 3">
    <name type="scientific">Neoroseomonas alkaliterrae</name>
    <dbReference type="NCBI Taxonomy" id="1452450"/>
    <lineage>
        <taxon>Bacteria</taxon>
        <taxon>Pseudomonadati</taxon>
        <taxon>Pseudomonadota</taxon>
        <taxon>Alphaproteobacteria</taxon>
        <taxon>Acetobacterales</taxon>
        <taxon>Acetobacteraceae</taxon>
        <taxon>Neoroseomonas</taxon>
    </lineage>
</organism>
<sequence length="188" mass="20698">MSGAAQHTSWRHMTNWPSGRLLEYAEAHPHDADLLEFIHGELGRRDVEVAATAARRVAQLLARAQGRANGAAEASVEGAASEEAQMLIATLRARLEAAERRVREAEARASAAERALASEPLPSRGGALMRRVHLAETAPMWLVEAARRAFRLRFHPDRFTDPAMKQRAEDTFKEAEEIFRQIGAAGGQ</sequence>